<reference evidence="9" key="1">
    <citation type="submission" date="2023-05" db="EMBL/GenBank/DDBJ databases">
        <title>High-quality long-read genome of Scophthalmus maximus.</title>
        <authorList>
            <person name="Lien S."/>
            <person name="Martinez P."/>
        </authorList>
    </citation>
    <scope>NUCLEOTIDE SEQUENCE [LARGE SCALE GENOMIC DNA]</scope>
</reference>
<keyword evidence="2 6" id="KW-0645">Protease</keyword>
<dbReference type="PANTHER" id="PTHR10183">
    <property type="entry name" value="CALPAIN"/>
    <property type="match status" value="1"/>
</dbReference>
<evidence type="ECO:0008006" key="11">
    <source>
        <dbReference type="Google" id="ProtNLM"/>
    </source>
</evidence>
<evidence type="ECO:0000259" key="7">
    <source>
        <dbReference type="PROSITE" id="PS50004"/>
    </source>
</evidence>
<evidence type="ECO:0000256" key="3">
    <source>
        <dbReference type="ARBA" id="ARBA00022801"/>
    </source>
</evidence>
<dbReference type="InterPro" id="IPR022683">
    <property type="entry name" value="Calpain_III"/>
</dbReference>
<dbReference type="InterPro" id="IPR038765">
    <property type="entry name" value="Papain-like_cys_pep_sf"/>
</dbReference>
<dbReference type="InterPro" id="IPR000008">
    <property type="entry name" value="C2_dom"/>
</dbReference>
<feature type="active site" evidence="5 6">
    <location>
        <position position="318"/>
    </location>
</feature>
<dbReference type="InterPro" id="IPR035892">
    <property type="entry name" value="C2_domain_sf"/>
</dbReference>
<dbReference type="SUPFAM" id="SSF54001">
    <property type="entry name" value="Cysteine proteinases"/>
    <property type="match status" value="1"/>
</dbReference>
<dbReference type="Proteomes" id="UP000694558">
    <property type="component" value="Chromosome 4"/>
</dbReference>
<dbReference type="GO" id="GO:0004198">
    <property type="term" value="F:calcium-dependent cysteine-type endopeptidase activity"/>
    <property type="evidence" value="ECO:0007669"/>
    <property type="project" value="InterPro"/>
</dbReference>
<dbReference type="AlphaFoldDB" id="A0A8D3E2L8"/>
<dbReference type="SUPFAM" id="SSF49758">
    <property type="entry name" value="Calpain large subunit, middle domain (domain III)"/>
    <property type="match status" value="1"/>
</dbReference>
<evidence type="ECO:0000256" key="1">
    <source>
        <dbReference type="ARBA" id="ARBA00007623"/>
    </source>
</evidence>
<evidence type="ECO:0000313" key="9">
    <source>
        <dbReference type="Ensembl" id="ENSSMAP00000066027.1"/>
    </source>
</evidence>
<dbReference type="CDD" id="cd00214">
    <property type="entry name" value="Calpain_III"/>
    <property type="match status" value="1"/>
</dbReference>
<dbReference type="InterPro" id="IPR000169">
    <property type="entry name" value="Pept_cys_AS"/>
</dbReference>
<dbReference type="InterPro" id="IPR022682">
    <property type="entry name" value="Calpain_domain_III"/>
</dbReference>
<proteinExistence type="inferred from homology"/>
<keyword evidence="4 6" id="KW-0788">Thiol protease</keyword>
<dbReference type="SUPFAM" id="SSF49562">
    <property type="entry name" value="C2 domain (Calcium/lipid-binding domain, CaLB)"/>
    <property type="match status" value="1"/>
</dbReference>
<dbReference type="CDD" id="cd04046">
    <property type="entry name" value="C2_Calpain"/>
    <property type="match status" value="1"/>
</dbReference>
<organism evidence="9 10">
    <name type="scientific">Scophthalmus maximus</name>
    <name type="common">Turbot</name>
    <name type="synonym">Psetta maxima</name>
    <dbReference type="NCBI Taxonomy" id="52904"/>
    <lineage>
        <taxon>Eukaryota</taxon>
        <taxon>Metazoa</taxon>
        <taxon>Chordata</taxon>
        <taxon>Craniata</taxon>
        <taxon>Vertebrata</taxon>
        <taxon>Euteleostomi</taxon>
        <taxon>Actinopterygii</taxon>
        <taxon>Neopterygii</taxon>
        <taxon>Teleostei</taxon>
        <taxon>Neoteleostei</taxon>
        <taxon>Acanthomorphata</taxon>
        <taxon>Carangaria</taxon>
        <taxon>Pleuronectiformes</taxon>
        <taxon>Pleuronectoidei</taxon>
        <taxon>Scophthalmidae</taxon>
        <taxon>Scophthalmus</taxon>
    </lineage>
</organism>
<name>A0A8D3E2L8_SCOMX</name>
<sequence length="680" mass="77515">MQSSRPCPEMLSVGGRMGDPAHVLLLKHYIKSVKPLVWTMFSSAVPYKNQHYAELKTNCIRDKTLFEDPEFPAANESLYFRRPPPGIVQWKRPAEISSEPHLFVEGISSHDLNQGVVGNCWFVAACSCLASKPNLWKKVIPDWKEQEWDPKHPENYAGIFHFQFWVFGEWLDVVVDDRLPTINGELIYCHSKTNNEFWSALLEKAYAKLSGCYESLEGGNTGDAVVDFSGAVAESINVETGEYFKDQKKQDQLFEDLLKVYDRGGIISCSIKVCPAKMANGLVKGHAYSITAVQKVRLGHGLLAYFKNETIPLIRMRNPWGKTEWKGAWSDSSEEWSKVGDTERGNLGITVEDDGEFWMSFADWCKFFTEADVCRLINTSVISVHKTWNEVVHFGSWTKNADPLLNRCGGCANHKPTFLQNPQYLFDVTKELDEVLISLQQRDMKMHRKFGQGENISIGFGIFKVELNRKYRMHDILTQQCVGTSTYINARTVFMRCMLPQGRYVIFPTTFEPQTLGDYMIRVFTDVDSGCRELTEDKPRVRCWSSFVGYPQAVTHVYVMGVFLLKHSSPRFHAGADPYVIIYCEGRSVKSNIKKDTLKPEFTISAIFYRKKPRKPITVEVWNSNAVKDEFMGQVMLSGSVKDTTDPQMLRLRKRGRHMADEMPGSISLRIATSTQLTAM</sequence>
<dbReference type="CDD" id="cd00044">
    <property type="entry name" value="CysPc"/>
    <property type="match status" value="1"/>
</dbReference>
<evidence type="ECO:0000256" key="5">
    <source>
        <dbReference type="PIRSR" id="PIRSR622684-1"/>
    </source>
</evidence>
<gene>
    <name evidence="9" type="primary">LOC118301233</name>
</gene>
<dbReference type="SMART" id="SM00230">
    <property type="entry name" value="CysPc"/>
    <property type="match status" value="1"/>
</dbReference>
<dbReference type="PRINTS" id="PR00704">
    <property type="entry name" value="CALPAIN"/>
</dbReference>
<dbReference type="SMART" id="SM00239">
    <property type="entry name" value="C2"/>
    <property type="match status" value="1"/>
</dbReference>
<dbReference type="PANTHER" id="PTHR10183:SF381">
    <property type="entry name" value="CALPAIN-6"/>
    <property type="match status" value="1"/>
</dbReference>
<evidence type="ECO:0000256" key="4">
    <source>
        <dbReference type="ARBA" id="ARBA00022807"/>
    </source>
</evidence>
<dbReference type="PROSITE" id="PS00139">
    <property type="entry name" value="THIOL_PROTEASE_CYS"/>
    <property type="match status" value="1"/>
</dbReference>
<feature type="domain" description="Calpain catalytic" evidence="8">
    <location>
        <begin position="65"/>
        <end position="377"/>
    </location>
</feature>
<evidence type="ECO:0000313" key="10">
    <source>
        <dbReference type="Proteomes" id="UP000694558"/>
    </source>
</evidence>
<dbReference type="GeneTree" id="ENSGT00940000156128"/>
<dbReference type="Pfam" id="PF01067">
    <property type="entry name" value="Calpain_III"/>
    <property type="match status" value="1"/>
</dbReference>
<protein>
    <recommendedName>
        <fullName evidence="11">Calpain 6</fullName>
    </recommendedName>
</protein>
<dbReference type="Gene3D" id="2.60.40.150">
    <property type="entry name" value="C2 domain"/>
    <property type="match status" value="1"/>
</dbReference>
<dbReference type="Ensembl" id="ENSSMAT00000039052.1">
    <property type="protein sequence ID" value="ENSSMAP00000066027.1"/>
    <property type="gene ID" value="ENSSMAG00000013231.2"/>
</dbReference>
<comment type="similarity">
    <text evidence="1">Belongs to the peptidase C2 family.</text>
</comment>
<feature type="active site" evidence="5 6">
    <location>
        <position position="120"/>
    </location>
</feature>
<dbReference type="InterPro" id="IPR033883">
    <property type="entry name" value="C2_III"/>
</dbReference>
<dbReference type="GO" id="GO:0006508">
    <property type="term" value="P:proteolysis"/>
    <property type="evidence" value="ECO:0007669"/>
    <property type="project" value="UniProtKB-KW"/>
</dbReference>
<dbReference type="PROSITE" id="PS50203">
    <property type="entry name" value="CALPAIN_CAT"/>
    <property type="match status" value="1"/>
</dbReference>
<dbReference type="PROSITE" id="PS50004">
    <property type="entry name" value="C2"/>
    <property type="match status" value="1"/>
</dbReference>
<feature type="active site" evidence="5 6">
    <location>
        <position position="286"/>
    </location>
</feature>
<dbReference type="Gene3D" id="3.90.70.10">
    <property type="entry name" value="Cysteine proteinases"/>
    <property type="match status" value="1"/>
</dbReference>
<dbReference type="InterPro" id="IPR033884">
    <property type="entry name" value="C2_Calpain"/>
</dbReference>
<evidence type="ECO:0000256" key="6">
    <source>
        <dbReference type="PROSITE-ProRule" id="PRU00239"/>
    </source>
</evidence>
<keyword evidence="3 6" id="KW-0378">Hydrolase</keyword>
<dbReference type="InterPro" id="IPR001300">
    <property type="entry name" value="Peptidase_C2_calpain_cat"/>
</dbReference>
<dbReference type="Pfam" id="PF00168">
    <property type="entry name" value="C2"/>
    <property type="match status" value="1"/>
</dbReference>
<dbReference type="Gene3D" id="2.60.120.380">
    <property type="match status" value="1"/>
</dbReference>
<dbReference type="InterPro" id="IPR022684">
    <property type="entry name" value="Calpain_cysteine_protease"/>
</dbReference>
<dbReference type="GO" id="GO:0005737">
    <property type="term" value="C:cytoplasm"/>
    <property type="evidence" value="ECO:0007669"/>
    <property type="project" value="TreeGrafter"/>
</dbReference>
<dbReference type="FunFam" id="3.90.70.10:FF:000027">
    <property type="entry name" value="Calpain 5"/>
    <property type="match status" value="1"/>
</dbReference>
<evidence type="ECO:0000259" key="8">
    <source>
        <dbReference type="PROSITE" id="PS50203"/>
    </source>
</evidence>
<dbReference type="Pfam" id="PF00648">
    <property type="entry name" value="Peptidase_C2"/>
    <property type="match status" value="1"/>
</dbReference>
<evidence type="ECO:0000256" key="2">
    <source>
        <dbReference type="ARBA" id="ARBA00022670"/>
    </source>
</evidence>
<accession>A0A8D3E2L8</accession>
<dbReference type="FunFam" id="2.60.120.380:FF:000003">
    <property type="entry name" value="Calpain 5"/>
    <property type="match status" value="1"/>
</dbReference>
<reference evidence="9" key="2">
    <citation type="submission" date="2025-08" db="UniProtKB">
        <authorList>
            <consortium name="Ensembl"/>
        </authorList>
    </citation>
    <scope>IDENTIFICATION</scope>
</reference>
<feature type="domain" description="C2" evidence="7">
    <location>
        <begin position="535"/>
        <end position="654"/>
    </location>
</feature>
<dbReference type="SMART" id="SM00720">
    <property type="entry name" value="calpain_III"/>
    <property type="match status" value="1"/>
</dbReference>
<dbReference type="InterPro" id="IPR036213">
    <property type="entry name" value="Calpain_III_sf"/>
</dbReference>